<evidence type="ECO:0000256" key="16">
    <source>
        <dbReference type="SAM" id="Phobius"/>
    </source>
</evidence>
<dbReference type="GO" id="GO:0106310">
    <property type="term" value="F:protein serine kinase activity"/>
    <property type="evidence" value="ECO:0007669"/>
    <property type="project" value="RHEA"/>
</dbReference>
<feature type="binding site" evidence="14">
    <location>
        <position position="541"/>
    </location>
    <ligand>
        <name>ATP</name>
        <dbReference type="ChEBI" id="CHEBI:30616"/>
    </ligand>
</feature>
<evidence type="ECO:0000256" key="1">
    <source>
        <dbReference type="ARBA" id="ARBA00004251"/>
    </source>
</evidence>
<dbReference type="PROSITE" id="PS00108">
    <property type="entry name" value="PROTEIN_KINASE_ST"/>
    <property type="match status" value="1"/>
</dbReference>
<feature type="domain" description="Bulb-type lectin" evidence="19">
    <location>
        <begin position="22"/>
        <end position="144"/>
    </location>
</feature>
<dbReference type="InterPro" id="IPR001480">
    <property type="entry name" value="Bulb-type_lectin_dom"/>
</dbReference>
<evidence type="ECO:0000256" key="10">
    <source>
        <dbReference type="ARBA" id="ARBA00023180"/>
    </source>
</evidence>
<evidence type="ECO:0000256" key="3">
    <source>
        <dbReference type="ARBA" id="ARBA00022527"/>
    </source>
</evidence>
<comment type="catalytic activity">
    <reaction evidence="11 13">
        <text>L-threonyl-[protein] + ATP = O-phospho-L-threonyl-[protein] + ADP + H(+)</text>
        <dbReference type="Rhea" id="RHEA:46608"/>
        <dbReference type="Rhea" id="RHEA-COMP:11060"/>
        <dbReference type="Rhea" id="RHEA-COMP:11605"/>
        <dbReference type="ChEBI" id="CHEBI:15378"/>
        <dbReference type="ChEBI" id="CHEBI:30013"/>
        <dbReference type="ChEBI" id="CHEBI:30616"/>
        <dbReference type="ChEBI" id="CHEBI:61977"/>
        <dbReference type="ChEBI" id="CHEBI:456216"/>
        <dbReference type="EC" id="2.7.11.1"/>
    </reaction>
</comment>
<feature type="signal peptide" evidence="17">
    <location>
        <begin position="1"/>
        <end position="20"/>
    </location>
</feature>
<evidence type="ECO:0000256" key="15">
    <source>
        <dbReference type="SAM" id="MobiDB-lite"/>
    </source>
</evidence>
<dbReference type="GO" id="GO:0005524">
    <property type="term" value="F:ATP binding"/>
    <property type="evidence" value="ECO:0007669"/>
    <property type="project" value="UniProtKB-UniRule"/>
</dbReference>
<evidence type="ECO:0000313" key="22">
    <source>
        <dbReference type="Proteomes" id="UP000595140"/>
    </source>
</evidence>
<dbReference type="InterPro" id="IPR000719">
    <property type="entry name" value="Prot_kinase_dom"/>
</dbReference>
<dbReference type="SMART" id="SM00220">
    <property type="entry name" value="S_TKc"/>
    <property type="match status" value="1"/>
</dbReference>
<dbReference type="InterPro" id="IPR003609">
    <property type="entry name" value="Pan_app"/>
</dbReference>
<keyword evidence="3 13" id="KW-0723">Serine/threonine-protein kinase</keyword>
<evidence type="ECO:0000256" key="17">
    <source>
        <dbReference type="SAM" id="SignalP"/>
    </source>
</evidence>
<evidence type="ECO:0000256" key="7">
    <source>
        <dbReference type="ARBA" id="ARBA00022777"/>
    </source>
</evidence>
<sequence>MIRFLRLFIAVLSFSSLVFAAVDTVPKGRVFRDGENLTSFGGKFVLGFFSPEGTTNRYVGIWYNHISPLSVVWVANRDKPLRDRNGSFGISGNGDFVVLDGTDGDPLWRTNVSATPNNASLVLTDGGELVICTDPERINGILWRSFDNPTDTFLPEMKVNVTTGERKIFTSWKTPGDPSPGRFTMGIDGRGSPQIVIWDGEKRRWRSGHWNRLVFLGVPGMRAISVYGFNLYNDFNGVYFKYTPSNPSDFIRFMVDAEGNELQQKWDTSKKEWSEIQYQPSLPCGIYNRCGKFATCDSSSVPNICSCMHGFLPSNQNEWDSGNWSEGCVRRTELQCRRNNNNNTDKYSGEKDGFRKVKDIKLPDFADAQDDARSEEECKKKCEEDCSCNAYALLDGIPCMIWRGDLVDMQEFEEGSGSILSLRLPHSELGDKNRRRTIIITVVVGTSAATTLVSFAIWIVYKRQLKRKKVEAEKPNDSVESSTDLSGECQEGKKGSDLVMFSFSAMEAATNYFSHENKLGQGGFGHVYKGVLPTGQEVAIKRLSRKSGQGVQEFTNEVTVIAKLQHRNLVKLLGCCVEGDEKMLLYEYMPNKSLNSFLFDPAKRGELDWTKRYHIIKEIARGLLYLHRDSRLRIIHRDLKASNILLDAEMNPKISDFGMARIFGGNQGEENTNRVVGTYGYMAPEYAMEGLFSVKSDVYSFGVLLLEIVSGRRSASFRSGNHSGIVEYAWDEWDQGKPMNLMDPSIFSSCVPQQVLRCIQIGLLCVQDLAVHRPNMSAVVLFLETDDVALPAPRPPTYSASMRRTDGVDSWNESEDLPSGNSITFSVIVGR</sequence>
<feature type="region of interest" description="Disordered" evidence="15">
    <location>
        <begin position="471"/>
        <end position="491"/>
    </location>
</feature>
<evidence type="ECO:0000313" key="21">
    <source>
        <dbReference type="EMBL" id="VFQ81685.1"/>
    </source>
</evidence>
<evidence type="ECO:0000256" key="11">
    <source>
        <dbReference type="ARBA" id="ARBA00047899"/>
    </source>
</evidence>
<comment type="catalytic activity">
    <reaction evidence="12 13">
        <text>L-seryl-[protein] + ATP = O-phospho-L-seryl-[protein] + ADP + H(+)</text>
        <dbReference type="Rhea" id="RHEA:17989"/>
        <dbReference type="Rhea" id="RHEA-COMP:9863"/>
        <dbReference type="Rhea" id="RHEA-COMP:11604"/>
        <dbReference type="ChEBI" id="CHEBI:15378"/>
        <dbReference type="ChEBI" id="CHEBI:29999"/>
        <dbReference type="ChEBI" id="CHEBI:30616"/>
        <dbReference type="ChEBI" id="CHEBI:83421"/>
        <dbReference type="ChEBI" id="CHEBI:456216"/>
        <dbReference type="EC" id="2.7.11.1"/>
    </reaction>
</comment>
<protein>
    <recommendedName>
        <fullName evidence="13">Receptor-like serine/threonine-protein kinase</fullName>
        <ecNumber evidence="13">2.7.11.1</ecNumber>
    </recommendedName>
</protein>
<keyword evidence="16" id="KW-0472">Membrane</keyword>
<proteinExistence type="inferred from homology"/>
<dbReference type="SUPFAM" id="SSF56112">
    <property type="entry name" value="Protein kinase-like (PK-like)"/>
    <property type="match status" value="1"/>
</dbReference>
<comment type="subcellular location">
    <subcellularLocation>
        <location evidence="1">Cell membrane</location>
        <topology evidence="1">Single-pass type I membrane protein</topology>
    </subcellularLocation>
</comment>
<evidence type="ECO:0000256" key="9">
    <source>
        <dbReference type="ARBA" id="ARBA00023157"/>
    </source>
</evidence>
<dbReference type="PANTHER" id="PTHR27002:SF181">
    <property type="entry name" value="RECEPTOR-LIKE SERINE_THREONINE-PROTEIN KINASE"/>
    <property type="match status" value="1"/>
</dbReference>
<keyword evidence="10" id="KW-0325">Glycoprotein</keyword>
<dbReference type="SMART" id="SM00108">
    <property type="entry name" value="B_lectin"/>
    <property type="match status" value="1"/>
</dbReference>
<organism evidence="21 22">
    <name type="scientific">Cuscuta campestris</name>
    <dbReference type="NCBI Taxonomy" id="132261"/>
    <lineage>
        <taxon>Eukaryota</taxon>
        <taxon>Viridiplantae</taxon>
        <taxon>Streptophyta</taxon>
        <taxon>Embryophyta</taxon>
        <taxon>Tracheophyta</taxon>
        <taxon>Spermatophyta</taxon>
        <taxon>Magnoliopsida</taxon>
        <taxon>eudicotyledons</taxon>
        <taxon>Gunneridae</taxon>
        <taxon>Pentapetalae</taxon>
        <taxon>asterids</taxon>
        <taxon>lamiids</taxon>
        <taxon>Solanales</taxon>
        <taxon>Convolvulaceae</taxon>
        <taxon>Cuscuteae</taxon>
        <taxon>Cuscuta</taxon>
        <taxon>Cuscuta subgen. Grammica</taxon>
        <taxon>Cuscuta sect. Cleistogrammica</taxon>
    </lineage>
</organism>
<evidence type="ECO:0000256" key="6">
    <source>
        <dbReference type="ARBA" id="ARBA00022741"/>
    </source>
</evidence>
<dbReference type="FunFam" id="3.30.200.20:FF:000195">
    <property type="entry name" value="G-type lectin S-receptor-like serine/threonine-protein kinase"/>
    <property type="match status" value="1"/>
</dbReference>
<accession>A0A484LZ61</accession>
<dbReference type="GO" id="GO:0005886">
    <property type="term" value="C:plasma membrane"/>
    <property type="evidence" value="ECO:0007669"/>
    <property type="project" value="UniProtKB-SubCell"/>
</dbReference>
<dbReference type="Pfam" id="PF08276">
    <property type="entry name" value="PAN_2"/>
    <property type="match status" value="1"/>
</dbReference>
<feature type="transmembrane region" description="Helical" evidence="16">
    <location>
        <begin position="438"/>
        <end position="461"/>
    </location>
</feature>
<evidence type="ECO:0000259" key="20">
    <source>
        <dbReference type="PROSITE" id="PS50948"/>
    </source>
</evidence>
<dbReference type="EMBL" id="OOIL02002240">
    <property type="protein sequence ID" value="VFQ81685.1"/>
    <property type="molecule type" value="Genomic_DNA"/>
</dbReference>
<keyword evidence="5 17" id="KW-0732">Signal</keyword>
<evidence type="ECO:0000259" key="19">
    <source>
        <dbReference type="PROSITE" id="PS50927"/>
    </source>
</evidence>
<evidence type="ECO:0000256" key="2">
    <source>
        <dbReference type="ARBA" id="ARBA00022475"/>
    </source>
</evidence>
<reference evidence="21 22" key="1">
    <citation type="submission" date="2018-04" db="EMBL/GenBank/DDBJ databases">
        <authorList>
            <person name="Vogel A."/>
        </authorList>
    </citation>
    <scope>NUCLEOTIDE SEQUENCE [LARGE SCALE GENOMIC DNA]</scope>
</reference>
<dbReference type="InterPro" id="IPR024171">
    <property type="entry name" value="SRK-like_kinase"/>
</dbReference>
<keyword evidence="6 13" id="KW-0547">Nucleotide-binding</keyword>
<comment type="similarity">
    <text evidence="13">Belongs to the protein kinase superfamily. Ser/Thr protein kinase family.</text>
</comment>
<evidence type="ECO:0000256" key="4">
    <source>
        <dbReference type="ARBA" id="ARBA00022679"/>
    </source>
</evidence>
<dbReference type="SUPFAM" id="SSF51110">
    <property type="entry name" value="alpha-D-mannose-specific plant lectins"/>
    <property type="match status" value="1"/>
</dbReference>
<dbReference type="InterPro" id="IPR008271">
    <property type="entry name" value="Ser/Thr_kinase_AS"/>
</dbReference>
<dbReference type="Proteomes" id="UP000595140">
    <property type="component" value="Unassembled WGS sequence"/>
</dbReference>
<dbReference type="CDD" id="cd00028">
    <property type="entry name" value="B_lectin"/>
    <property type="match status" value="1"/>
</dbReference>
<dbReference type="PANTHER" id="PTHR27002">
    <property type="entry name" value="RECEPTOR-LIKE SERINE/THREONINE-PROTEIN KINASE SD1-8"/>
    <property type="match status" value="1"/>
</dbReference>
<keyword evidence="16" id="KW-0812">Transmembrane</keyword>
<dbReference type="Pfam" id="PF01453">
    <property type="entry name" value="B_lectin"/>
    <property type="match status" value="1"/>
</dbReference>
<keyword evidence="9" id="KW-1015">Disulfide bond</keyword>
<dbReference type="PIRSF" id="PIRSF000641">
    <property type="entry name" value="SRK"/>
    <property type="match status" value="1"/>
</dbReference>
<dbReference type="PROSITE" id="PS50011">
    <property type="entry name" value="PROTEIN_KINASE_DOM"/>
    <property type="match status" value="1"/>
</dbReference>
<evidence type="ECO:0000256" key="8">
    <source>
        <dbReference type="ARBA" id="ARBA00022840"/>
    </source>
</evidence>
<dbReference type="SMART" id="SM00473">
    <property type="entry name" value="PAN_AP"/>
    <property type="match status" value="1"/>
</dbReference>
<keyword evidence="4 13" id="KW-0808">Transferase</keyword>
<dbReference type="FunFam" id="1.10.510.10:FF:000060">
    <property type="entry name" value="G-type lectin S-receptor-like serine/threonine-protein kinase"/>
    <property type="match status" value="1"/>
</dbReference>
<feature type="domain" description="Apple" evidence="20">
    <location>
        <begin position="336"/>
        <end position="425"/>
    </location>
</feature>
<dbReference type="GO" id="GO:0004674">
    <property type="term" value="F:protein serine/threonine kinase activity"/>
    <property type="evidence" value="ECO:0007669"/>
    <property type="project" value="UniProtKB-KW"/>
</dbReference>
<gene>
    <name evidence="21" type="ORF">CCAM_LOCUS23461</name>
</gene>
<evidence type="ECO:0000256" key="14">
    <source>
        <dbReference type="PROSITE-ProRule" id="PRU10141"/>
    </source>
</evidence>
<name>A0A484LZ61_9ASTE</name>
<dbReference type="Gene3D" id="3.30.200.20">
    <property type="entry name" value="Phosphorylase Kinase, domain 1"/>
    <property type="match status" value="1"/>
</dbReference>
<dbReference type="PROSITE" id="PS50948">
    <property type="entry name" value="PAN"/>
    <property type="match status" value="1"/>
</dbReference>
<evidence type="ECO:0000259" key="18">
    <source>
        <dbReference type="PROSITE" id="PS50011"/>
    </source>
</evidence>
<dbReference type="PROSITE" id="PS50927">
    <property type="entry name" value="BULB_LECTIN"/>
    <property type="match status" value="1"/>
</dbReference>
<dbReference type="Pfam" id="PF07714">
    <property type="entry name" value="PK_Tyr_Ser-Thr"/>
    <property type="match status" value="1"/>
</dbReference>
<dbReference type="PROSITE" id="PS00107">
    <property type="entry name" value="PROTEIN_KINASE_ATP"/>
    <property type="match status" value="1"/>
</dbReference>
<feature type="domain" description="Protein kinase" evidence="18">
    <location>
        <begin position="513"/>
        <end position="783"/>
    </location>
</feature>
<dbReference type="InterPro" id="IPR011009">
    <property type="entry name" value="Kinase-like_dom_sf"/>
</dbReference>
<keyword evidence="16" id="KW-1133">Transmembrane helix</keyword>
<keyword evidence="7 13" id="KW-0418">Kinase</keyword>
<dbReference type="InterPro" id="IPR000858">
    <property type="entry name" value="S_locus_glycoprot_dom"/>
</dbReference>
<dbReference type="InterPro" id="IPR001245">
    <property type="entry name" value="Ser-Thr/Tyr_kinase_cat_dom"/>
</dbReference>
<dbReference type="OrthoDB" id="1910371at2759"/>
<dbReference type="EC" id="2.7.11.1" evidence="13"/>
<evidence type="ECO:0000256" key="13">
    <source>
        <dbReference type="PIRNR" id="PIRNR000641"/>
    </source>
</evidence>
<evidence type="ECO:0000256" key="5">
    <source>
        <dbReference type="ARBA" id="ARBA00022729"/>
    </source>
</evidence>
<dbReference type="AlphaFoldDB" id="A0A484LZ61"/>
<dbReference type="InterPro" id="IPR017441">
    <property type="entry name" value="Protein_kinase_ATP_BS"/>
</dbReference>
<keyword evidence="2" id="KW-1003">Cell membrane</keyword>
<keyword evidence="22" id="KW-1185">Reference proteome</keyword>
<dbReference type="Gene3D" id="2.90.10.10">
    <property type="entry name" value="Bulb-type lectin domain"/>
    <property type="match status" value="1"/>
</dbReference>
<dbReference type="InterPro" id="IPR036426">
    <property type="entry name" value="Bulb-type_lectin_dom_sf"/>
</dbReference>
<dbReference type="CDD" id="cd14066">
    <property type="entry name" value="STKc_IRAK"/>
    <property type="match status" value="1"/>
</dbReference>
<dbReference type="Pfam" id="PF00954">
    <property type="entry name" value="S_locus_glycop"/>
    <property type="match status" value="1"/>
</dbReference>
<evidence type="ECO:0000256" key="12">
    <source>
        <dbReference type="ARBA" id="ARBA00048679"/>
    </source>
</evidence>
<keyword evidence="8 13" id="KW-0067">ATP-binding</keyword>
<dbReference type="Gene3D" id="1.10.510.10">
    <property type="entry name" value="Transferase(Phosphotransferase) domain 1"/>
    <property type="match status" value="1"/>
</dbReference>
<dbReference type="GO" id="GO:0048544">
    <property type="term" value="P:recognition of pollen"/>
    <property type="evidence" value="ECO:0007669"/>
    <property type="project" value="InterPro"/>
</dbReference>
<feature type="chain" id="PRO_5019844307" description="Receptor-like serine/threonine-protein kinase" evidence="17">
    <location>
        <begin position="21"/>
        <end position="831"/>
    </location>
</feature>